<protein>
    <submittedName>
        <fullName evidence="1">Uncharacterized protein</fullName>
    </submittedName>
</protein>
<comment type="caution">
    <text evidence="1">The sequence shown here is derived from an EMBL/GenBank/DDBJ whole genome shotgun (WGS) entry which is preliminary data.</text>
</comment>
<proteinExistence type="predicted"/>
<evidence type="ECO:0000313" key="1">
    <source>
        <dbReference type="EMBL" id="MFC6760476.1"/>
    </source>
</evidence>
<reference evidence="2" key="1">
    <citation type="journal article" date="2019" name="Int. J. Syst. Evol. Microbiol.">
        <title>The Global Catalogue of Microorganisms (GCM) 10K type strain sequencing project: providing services to taxonomists for standard genome sequencing and annotation.</title>
        <authorList>
            <consortium name="The Broad Institute Genomics Platform"/>
            <consortium name="The Broad Institute Genome Sequencing Center for Infectious Disease"/>
            <person name="Wu L."/>
            <person name="Ma J."/>
        </authorList>
    </citation>
    <scope>NUCLEOTIDE SEQUENCE [LARGE SCALE GENOMIC DNA]</scope>
    <source>
        <strain evidence="2">CCUG 66188</strain>
    </source>
</reference>
<organism evidence="1 2">
    <name type="scientific">Sulfitobacter porphyrae</name>
    <dbReference type="NCBI Taxonomy" id="1246864"/>
    <lineage>
        <taxon>Bacteria</taxon>
        <taxon>Pseudomonadati</taxon>
        <taxon>Pseudomonadota</taxon>
        <taxon>Alphaproteobacteria</taxon>
        <taxon>Rhodobacterales</taxon>
        <taxon>Roseobacteraceae</taxon>
        <taxon>Sulfitobacter</taxon>
    </lineage>
</organism>
<accession>A0ABW2B4C3</accession>
<sequence length="69" mass="8122">MIRRILTHLRRKADDAAIKQAMFKAQRNRDRIKREEQACASELYGDAREYSNDLPDRVRRFDGDVGEAK</sequence>
<evidence type="ECO:0000313" key="2">
    <source>
        <dbReference type="Proteomes" id="UP001596353"/>
    </source>
</evidence>
<dbReference type="EMBL" id="JBHSWG010000001">
    <property type="protein sequence ID" value="MFC6760476.1"/>
    <property type="molecule type" value="Genomic_DNA"/>
</dbReference>
<gene>
    <name evidence="1" type="ORF">ACFQFQ_14765</name>
</gene>
<dbReference type="Proteomes" id="UP001596353">
    <property type="component" value="Unassembled WGS sequence"/>
</dbReference>
<keyword evidence="2" id="KW-1185">Reference proteome</keyword>
<name>A0ABW2B4C3_9RHOB</name>